<comment type="catalytic activity">
    <reaction evidence="12">
        <text>small RNA 3'-end nucleotide + S-adenosyl-L-methionine = small RNA 3'-end 2'-O-methylnucleotide + S-adenosyl-L-homocysteine + H(+)</text>
        <dbReference type="Rhea" id="RHEA:37887"/>
        <dbReference type="Rhea" id="RHEA-COMP:10415"/>
        <dbReference type="Rhea" id="RHEA-COMP:10416"/>
        <dbReference type="ChEBI" id="CHEBI:15378"/>
        <dbReference type="ChEBI" id="CHEBI:57856"/>
        <dbReference type="ChEBI" id="CHEBI:59789"/>
        <dbReference type="ChEBI" id="CHEBI:74896"/>
        <dbReference type="ChEBI" id="CHEBI:74898"/>
        <dbReference type="EC" id="2.1.1.386"/>
    </reaction>
</comment>
<proteinExistence type="inferred from homology"/>
<keyword evidence="6" id="KW-0949">S-adenosyl-L-methionine</keyword>
<dbReference type="GO" id="GO:0090486">
    <property type="term" value="F:small RNA 2'-O-methyltransferase activity"/>
    <property type="evidence" value="ECO:0007669"/>
    <property type="project" value="UniProtKB-EC"/>
</dbReference>
<evidence type="ECO:0000256" key="11">
    <source>
        <dbReference type="ARBA" id="ARBA00035025"/>
    </source>
</evidence>
<evidence type="ECO:0000313" key="14">
    <source>
        <dbReference type="Proteomes" id="UP001187531"/>
    </source>
</evidence>
<evidence type="ECO:0000313" key="13">
    <source>
        <dbReference type="EMBL" id="KAK2721809.1"/>
    </source>
</evidence>
<keyword evidence="14" id="KW-1185">Reference proteome</keyword>
<dbReference type="PANTHER" id="PTHR21404:SF3">
    <property type="entry name" value="SMALL RNA 2'-O-METHYLTRANSFERASE"/>
    <property type="match status" value="1"/>
</dbReference>
<comment type="cofactor">
    <cofactor evidence="1">
        <name>Mg(2+)</name>
        <dbReference type="ChEBI" id="CHEBI:18420"/>
    </cofactor>
</comment>
<sequence length="461" mass="54133">MGEESQFSDVEEDRQLVEEEKRNIVEHSSLNPVAPSFYPSPVKKKFRNYTQISEGRGIGCWQTVYQFSDVDVIPHDYGGDRLKDDNETIILFDPPVYIQRYSAVVSEIFDYPNYRRMVDFGSSTCAVFRYLKTLSFLEEIVLVDVDESTLRNNCDVAKPTICDSLERRTQPLEVFIMSGDMSEFEDRLQGCDIVTGIEVIEHLYPDTLEKVPEMIFRRIQPKLVLLTTPNKEFNVLFRNSKEMRHWDHKFEWTRDEFKNWCEKICSSYPDYSFEIKGIGQGFAGSEHLGCCSQMAVFKRISPNDEFQSVIHEEMSRTPYNKWNKYKVVAHYSYPVYRETRTQDQIMLDNARFKISSLVWENRMDRSLTIFVQVSEILNYLLEIDKTADKERILSNLVTIGELCFVNRQCEALPIYDEYCPIEWNSVPIGFKDLFLHDNVYLKILPEEDCNLDESEEDVNDF</sequence>
<dbReference type="SUPFAM" id="SSF53335">
    <property type="entry name" value="S-adenosyl-L-methionine-dependent methyltransferases"/>
    <property type="match status" value="1"/>
</dbReference>
<dbReference type="GO" id="GO:0003723">
    <property type="term" value="F:RNA binding"/>
    <property type="evidence" value="ECO:0007669"/>
    <property type="project" value="UniProtKB-KW"/>
</dbReference>
<comment type="caution">
    <text evidence="13">The sequence shown here is derived from an EMBL/GenBank/DDBJ whole genome shotgun (WGS) entry which is preliminary data.</text>
</comment>
<dbReference type="EC" id="2.1.1.386" evidence="11"/>
<evidence type="ECO:0000256" key="1">
    <source>
        <dbReference type="ARBA" id="ARBA00001946"/>
    </source>
</evidence>
<keyword evidence="10" id="KW-0943">RNA-mediated gene silencing</keyword>
<evidence type="ECO:0000256" key="9">
    <source>
        <dbReference type="ARBA" id="ARBA00022884"/>
    </source>
</evidence>
<name>A0AA88I7N4_ARTSF</name>
<evidence type="ECO:0000256" key="5">
    <source>
        <dbReference type="ARBA" id="ARBA00022679"/>
    </source>
</evidence>
<evidence type="ECO:0000256" key="10">
    <source>
        <dbReference type="ARBA" id="ARBA00023158"/>
    </source>
</evidence>
<dbReference type="GO" id="GO:0034587">
    <property type="term" value="P:piRNA processing"/>
    <property type="evidence" value="ECO:0007669"/>
    <property type="project" value="TreeGrafter"/>
</dbReference>
<comment type="similarity">
    <text evidence="2">Belongs to the methyltransferase superfamily. HEN1 family.</text>
</comment>
<evidence type="ECO:0000256" key="8">
    <source>
        <dbReference type="ARBA" id="ARBA00022842"/>
    </source>
</evidence>
<dbReference type="GO" id="GO:0001510">
    <property type="term" value="P:RNA methylation"/>
    <property type="evidence" value="ECO:0007669"/>
    <property type="project" value="InterPro"/>
</dbReference>
<dbReference type="EMBL" id="JAVRJZ010000006">
    <property type="protein sequence ID" value="KAK2721809.1"/>
    <property type="molecule type" value="Genomic_DNA"/>
</dbReference>
<keyword evidence="9" id="KW-0694">RNA-binding</keyword>
<evidence type="ECO:0000256" key="7">
    <source>
        <dbReference type="ARBA" id="ARBA00022723"/>
    </source>
</evidence>
<dbReference type="InterPro" id="IPR029063">
    <property type="entry name" value="SAM-dependent_MTases_sf"/>
</dbReference>
<keyword evidence="4" id="KW-0489">Methyltransferase</keyword>
<dbReference type="GO" id="GO:0046872">
    <property type="term" value="F:metal ion binding"/>
    <property type="evidence" value="ECO:0007669"/>
    <property type="project" value="UniProtKB-KW"/>
</dbReference>
<keyword evidence="5" id="KW-0808">Transferase</keyword>
<evidence type="ECO:0000256" key="2">
    <source>
        <dbReference type="ARBA" id="ARBA00009026"/>
    </source>
</evidence>
<reference evidence="13" key="1">
    <citation type="submission" date="2023-07" db="EMBL/GenBank/DDBJ databases">
        <title>Chromosome-level genome assembly of Artemia franciscana.</title>
        <authorList>
            <person name="Jo E."/>
        </authorList>
    </citation>
    <scope>NUCLEOTIDE SEQUENCE</scope>
    <source>
        <tissue evidence="13">Whole body</tissue>
    </source>
</reference>
<dbReference type="AlphaFoldDB" id="A0AA88I7N4"/>
<accession>A0AA88I7N4</accession>
<keyword evidence="7" id="KW-0479">Metal-binding</keyword>
<gene>
    <name evidence="13" type="ORF">QYM36_003951</name>
</gene>
<dbReference type="InterPro" id="IPR026610">
    <property type="entry name" value="Hen1"/>
</dbReference>
<organism evidence="13 14">
    <name type="scientific">Artemia franciscana</name>
    <name type="common">Brine shrimp</name>
    <name type="synonym">Artemia sanfranciscana</name>
    <dbReference type="NCBI Taxonomy" id="6661"/>
    <lineage>
        <taxon>Eukaryota</taxon>
        <taxon>Metazoa</taxon>
        <taxon>Ecdysozoa</taxon>
        <taxon>Arthropoda</taxon>
        <taxon>Crustacea</taxon>
        <taxon>Branchiopoda</taxon>
        <taxon>Anostraca</taxon>
        <taxon>Artemiidae</taxon>
        <taxon>Artemia</taxon>
    </lineage>
</organism>
<evidence type="ECO:0000256" key="12">
    <source>
        <dbReference type="ARBA" id="ARBA00048418"/>
    </source>
</evidence>
<dbReference type="PANTHER" id="PTHR21404">
    <property type="entry name" value="HEN1"/>
    <property type="match status" value="1"/>
</dbReference>
<dbReference type="Proteomes" id="UP001187531">
    <property type="component" value="Unassembled WGS sequence"/>
</dbReference>
<dbReference type="GO" id="GO:0005737">
    <property type="term" value="C:cytoplasm"/>
    <property type="evidence" value="ECO:0007669"/>
    <property type="project" value="TreeGrafter"/>
</dbReference>
<protein>
    <recommendedName>
        <fullName evidence="3">Small RNA 2'-O-methyltransferase</fullName>
        <ecNumber evidence="11">2.1.1.386</ecNumber>
    </recommendedName>
</protein>
<dbReference type="GO" id="GO:0005634">
    <property type="term" value="C:nucleus"/>
    <property type="evidence" value="ECO:0007669"/>
    <property type="project" value="TreeGrafter"/>
</dbReference>
<evidence type="ECO:0000256" key="6">
    <source>
        <dbReference type="ARBA" id="ARBA00022691"/>
    </source>
</evidence>
<dbReference type="Gene3D" id="3.40.50.150">
    <property type="entry name" value="Vaccinia Virus protein VP39"/>
    <property type="match status" value="1"/>
</dbReference>
<evidence type="ECO:0000256" key="4">
    <source>
        <dbReference type="ARBA" id="ARBA00022603"/>
    </source>
</evidence>
<dbReference type="GO" id="GO:0030422">
    <property type="term" value="P:siRNA processing"/>
    <property type="evidence" value="ECO:0007669"/>
    <property type="project" value="TreeGrafter"/>
</dbReference>
<evidence type="ECO:0000256" key="3">
    <source>
        <dbReference type="ARBA" id="ARBA00021330"/>
    </source>
</evidence>
<keyword evidence="8" id="KW-0460">Magnesium</keyword>